<dbReference type="InterPro" id="IPR009061">
    <property type="entry name" value="DNA-bd_dom_put_sf"/>
</dbReference>
<dbReference type="OrthoDB" id="9810140at2"/>
<dbReference type="EMBL" id="NIPV01000007">
    <property type="protein sequence ID" value="OWJ79313.1"/>
    <property type="molecule type" value="Genomic_DNA"/>
</dbReference>
<dbReference type="Gene3D" id="1.10.1660.10">
    <property type="match status" value="1"/>
</dbReference>
<dbReference type="Proteomes" id="UP000196640">
    <property type="component" value="Unassembled WGS sequence"/>
</dbReference>
<dbReference type="SMART" id="SM00422">
    <property type="entry name" value="HTH_MERR"/>
    <property type="match status" value="1"/>
</dbReference>
<keyword evidence="6" id="KW-1185">Reference proteome</keyword>
<evidence type="ECO:0000313" key="3">
    <source>
        <dbReference type="EMBL" id="OWJ79313.1"/>
    </source>
</evidence>
<evidence type="ECO:0000256" key="1">
    <source>
        <dbReference type="SAM" id="MobiDB-lite"/>
    </source>
</evidence>
<dbReference type="GO" id="GO:0006355">
    <property type="term" value="P:regulation of DNA-templated transcription"/>
    <property type="evidence" value="ECO:0007669"/>
    <property type="project" value="InterPro"/>
</dbReference>
<evidence type="ECO:0000259" key="2">
    <source>
        <dbReference type="PROSITE" id="PS50937"/>
    </source>
</evidence>
<comment type="caution">
    <text evidence="4">The sequence shown here is derived from an EMBL/GenBank/DDBJ whole genome shotgun (WGS) entry which is preliminary data.</text>
</comment>
<dbReference type="InterPro" id="IPR000551">
    <property type="entry name" value="MerR-type_HTH_dom"/>
</dbReference>
<feature type="domain" description="HTH merR-type" evidence="2">
    <location>
        <begin position="12"/>
        <end position="80"/>
    </location>
</feature>
<evidence type="ECO:0000313" key="5">
    <source>
        <dbReference type="Proteomes" id="UP000196640"/>
    </source>
</evidence>
<dbReference type="GO" id="GO:0003677">
    <property type="term" value="F:DNA binding"/>
    <property type="evidence" value="ECO:0007669"/>
    <property type="project" value="InterPro"/>
</dbReference>
<name>A0A212AW47_9RHOB</name>
<reference evidence="5 6" key="1">
    <citation type="submission" date="2016-11" db="EMBL/GenBank/DDBJ databases">
        <title>Comparison of Traditional DNA-DNA Hybridization with In Silico Genomic Analysis.</title>
        <authorList>
            <person name="Nicholson A.C."/>
            <person name="Sammons S."/>
            <person name="Humrighouse B.W."/>
            <person name="Graziano J."/>
            <person name="Lasker B."/>
            <person name="Whitney A.M."/>
            <person name="Mcquiston J.R."/>
        </authorList>
    </citation>
    <scope>NUCLEOTIDE SEQUENCE [LARGE SCALE GENOMIC DNA]</scope>
    <source>
        <strain evidence="3 6">H1892</strain>
        <strain evidence="4 5">H2381</strain>
    </source>
</reference>
<sequence>MGVEKSPEAFRTISEVSDELGVPAHVLRFWESRFTQIKPVKRAGGRRYYRPEDLILIAGIQRLLHEEGLTIRGVQKILRERGIQHVIAIGLGEEMGTAYDAPLRPAAMVRTLRPREARAAREPSPIPDPIPEPGPPPEPEPDPDPAPGPGLPVALSPSGPVEDTPAYAPHSAAVLWLDTHALLARLRRLPPAALPEAAPLQSRLLALRDSMRQAG</sequence>
<proteinExistence type="predicted"/>
<dbReference type="PROSITE" id="PS50937">
    <property type="entry name" value="HTH_MERR_2"/>
    <property type="match status" value="1"/>
</dbReference>
<dbReference type="SUPFAM" id="SSF46955">
    <property type="entry name" value="Putative DNA-binding domain"/>
    <property type="match status" value="1"/>
</dbReference>
<dbReference type="AlphaFoldDB" id="A0A212AW47"/>
<dbReference type="Pfam" id="PF13411">
    <property type="entry name" value="MerR_1"/>
    <property type="match status" value="1"/>
</dbReference>
<organism evidence="4 5">
    <name type="scientific">Haematobacter missouriensis</name>
    <dbReference type="NCBI Taxonomy" id="366616"/>
    <lineage>
        <taxon>Bacteria</taxon>
        <taxon>Pseudomonadati</taxon>
        <taxon>Pseudomonadota</taxon>
        <taxon>Alphaproteobacteria</taxon>
        <taxon>Rhodobacterales</taxon>
        <taxon>Paracoccaceae</taxon>
        <taxon>Haematobacter</taxon>
    </lineage>
</organism>
<evidence type="ECO:0000313" key="6">
    <source>
        <dbReference type="Proteomes" id="UP000214673"/>
    </source>
</evidence>
<dbReference type="EMBL" id="NIPX01000003">
    <property type="protein sequence ID" value="OWJ85702.1"/>
    <property type="molecule type" value="Genomic_DNA"/>
</dbReference>
<feature type="compositionally biased region" description="Low complexity" evidence="1">
    <location>
        <begin position="151"/>
        <end position="160"/>
    </location>
</feature>
<feature type="compositionally biased region" description="Pro residues" evidence="1">
    <location>
        <begin position="124"/>
        <end position="150"/>
    </location>
</feature>
<gene>
    <name evidence="4" type="ORF">CDV52_04165</name>
    <name evidence="3" type="ORF">CDV53_01945</name>
</gene>
<accession>A0A212AW47</accession>
<dbReference type="Proteomes" id="UP000214673">
    <property type="component" value="Unassembled WGS sequence"/>
</dbReference>
<protein>
    <submittedName>
        <fullName evidence="4">MerR family transcriptional regulator</fullName>
    </submittedName>
</protein>
<dbReference type="CDD" id="cd04765">
    <property type="entry name" value="HTH_MlrA-like_sg2"/>
    <property type="match status" value="1"/>
</dbReference>
<evidence type="ECO:0000313" key="4">
    <source>
        <dbReference type="EMBL" id="OWJ85702.1"/>
    </source>
</evidence>
<feature type="region of interest" description="Disordered" evidence="1">
    <location>
        <begin position="114"/>
        <end position="166"/>
    </location>
</feature>